<comment type="caution">
    <text evidence="5">The sequence shown here is derived from an EMBL/GenBank/DDBJ whole genome shotgun (WGS) entry which is preliminary data.</text>
</comment>
<dbReference type="GO" id="GO:0008484">
    <property type="term" value="F:sulfuric ester hydrolase activity"/>
    <property type="evidence" value="ECO:0007669"/>
    <property type="project" value="InterPro"/>
</dbReference>
<dbReference type="Pfam" id="PF01755">
    <property type="entry name" value="Glyco_transf_25"/>
    <property type="match status" value="1"/>
</dbReference>
<dbReference type="CDD" id="cd16029">
    <property type="entry name" value="4-S"/>
    <property type="match status" value="1"/>
</dbReference>
<dbReference type="InterPro" id="IPR002654">
    <property type="entry name" value="Glyco_trans_25"/>
</dbReference>
<dbReference type="PANTHER" id="PTHR10342:SF274">
    <property type="entry name" value="ARYLSULFATASE B"/>
    <property type="match status" value="1"/>
</dbReference>
<evidence type="ECO:0000256" key="2">
    <source>
        <dbReference type="ARBA" id="ARBA00023180"/>
    </source>
</evidence>
<evidence type="ECO:0000313" key="5">
    <source>
        <dbReference type="EMBL" id="KAG7349027.1"/>
    </source>
</evidence>
<name>A0A9K3KT27_9STRA</name>
<proteinExistence type="predicted"/>
<sequence>MAYVPPHKRRQELQHNIALPQQQQQQQQQQHSRWDAAEIHCDDDDDDTQTLCKAFPMVRVINLNERKDRWEKFMGQMTRVLTVNHKQNKRNHKNRHPFIQQVQRFEAVHGQEVLDKPPHEMTEKDRKLLPILEWDATNNAHWDRHIQPPMIKRLSPGEVGCAMSHVTIWKLAVETLQNDTDAVLVLEDDAVFYSHQNQQQSSSRVNIKHSQSFDNLFSQAWKELPLNWDIWYLGFSDRGQRMAVDSDYGSSKDTFDTTRSKNAVELQWFRPTYGFHTHAYALTKRAAAHLLSRLPVVGPLDVWLADNQWFDLHVYCCVIKNAGWNGTGGYLVLQDRRKSMQSTIAMSGRESTTRVSIHHVHALPTILLQMALISLLYISTTIVAAMSVNTQKPPHLLFILVDDLGWGNVGYHVVPSALRRQQEVQTPVIDRLAKIDGLELNRHYVHHSCEGTRTSLQSGRFPVHVQTTLKNPEDPSSGMPRNLTGLAEHLKVNNTYATHYVGKWDVGMATPKHTPKGRGYDTSLNYFAHKNDFWTQECMQSVCCKNWMEEQGDITNDDDVTTIYDLWDTDRGAAELQGSEYEEFIFQRRMLQIIDQHAAEADEKSLDMQPLFLFYAPHVAHCPLQVPQEYLDRFDFMSDDETMCNAQTSTVVGPDDTAPKYSCRKQYHAMVKVLDDIVGTLVDRLKDRGMWDNTLLIFTSDNGGPVNPEESAATNHPLRGCKYSDWEGGVRAVAFVSGGFIPLERRGKVVEDPIHIADWYATLPALAGVNVHDKEYQLSLQDDKRVPPVDGVNVWPLIAGQSSPSEHRKEIPLSQQALIVANFKLLWNKSKNISMAGWTYSDYPNSRTKKSEIYDQSMNCSAGCLFNVASDPGEHHDLAQTEPKRLQSMKERLVELREGFYDNDERGVDSCPHGFNDHDKDLKCACWMAVNKYGGFFGPFQEIDLGPGPFIDKTSLELRI</sequence>
<dbReference type="GO" id="GO:0046872">
    <property type="term" value="F:metal ion binding"/>
    <property type="evidence" value="ECO:0007669"/>
    <property type="project" value="UniProtKB-KW"/>
</dbReference>
<dbReference type="InterPro" id="IPR047115">
    <property type="entry name" value="ARSB"/>
</dbReference>
<dbReference type="Proteomes" id="UP000693970">
    <property type="component" value="Unassembled WGS sequence"/>
</dbReference>
<evidence type="ECO:0000259" key="4">
    <source>
        <dbReference type="Pfam" id="PF01755"/>
    </source>
</evidence>
<keyword evidence="2" id="KW-0325">Glycoprotein</keyword>
<keyword evidence="1" id="KW-0479">Metal-binding</keyword>
<organism evidence="5 6">
    <name type="scientific">Nitzschia inconspicua</name>
    <dbReference type="NCBI Taxonomy" id="303405"/>
    <lineage>
        <taxon>Eukaryota</taxon>
        <taxon>Sar</taxon>
        <taxon>Stramenopiles</taxon>
        <taxon>Ochrophyta</taxon>
        <taxon>Bacillariophyta</taxon>
        <taxon>Bacillariophyceae</taxon>
        <taxon>Bacillariophycidae</taxon>
        <taxon>Bacillariales</taxon>
        <taxon>Bacillariaceae</taxon>
        <taxon>Nitzschia</taxon>
    </lineage>
</organism>
<reference evidence="5" key="1">
    <citation type="journal article" date="2021" name="Sci. Rep.">
        <title>Diploid genomic architecture of Nitzschia inconspicua, an elite biomass production diatom.</title>
        <authorList>
            <person name="Oliver A."/>
            <person name="Podell S."/>
            <person name="Pinowska A."/>
            <person name="Traller J.C."/>
            <person name="Smith S.R."/>
            <person name="McClure R."/>
            <person name="Beliaev A."/>
            <person name="Bohutskyi P."/>
            <person name="Hill E.A."/>
            <person name="Rabines A."/>
            <person name="Zheng H."/>
            <person name="Allen L.Z."/>
            <person name="Kuo A."/>
            <person name="Grigoriev I.V."/>
            <person name="Allen A.E."/>
            <person name="Hazlebeck D."/>
            <person name="Allen E.E."/>
        </authorList>
    </citation>
    <scope>NUCLEOTIDE SEQUENCE</scope>
    <source>
        <strain evidence="5">Hildebrandi</strain>
    </source>
</reference>
<dbReference type="EMBL" id="JAGRRH010000019">
    <property type="protein sequence ID" value="KAG7349027.1"/>
    <property type="molecule type" value="Genomic_DNA"/>
</dbReference>
<gene>
    <name evidence="5" type="ORF">IV203_011624</name>
</gene>
<dbReference type="PANTHER" id="PTHR10342">
    <property type="entry name" value="ARYLSULFATASE"/>
    <property type="match status" value="1"/>
</dbReference>
<feature type="domain" description="Glycosyl transferase family 25" evidence="4">
    <location>
        <begin position="60"/>
        <end position="294"/>
    </location>
</feature>
<reference evidence="5" key="2">
    <citation type="submission" date="2021-04" db="EMBL/GenBank/DDBJ databases">
        <authorList>
            <person name="Podell S."/>
        </authorList>
    </citation>
    <scope>NUCLEOTIDE SEQUENCE</scope>
    <source>
        <strain evidence="5">Hildebrandi</strain>
    </source>
</reference>
<evidence type="ECO:0000259" key="3">
    <source>
        <dbReference type="Pfam" id="PF00884"/>
    </source>
</evidence>
<accession>A0A9K3KT27</accession>
<feature type="domain" description="Sulfatase N-terminal" evidence="3">
    <location>
        <begin position="394"/>
        <end position="769"/>
    </location>
</feature>
<protein>
    <submittedName>
        <fullName evidence="5">Twin-arginine translocation pathway signal protein</fullName>
    </submittedName>
</protein>
<dbReference type="InterPro" id="IPR000917">
    <property type="entry name" value="Sulfatase_N"/>
</dbReference>
<dbReference type="OrthoDB" id="433738at2759"/>
<evidence type="ECO:0000313" key="6">
    <source>
        <dbReference type="Proteomes" id="UP000693970"/>
    </source>
</evidence>
<evidence type="ECO:0000256" key="1">
    <source>
        <dbReference type="ARBA" id="ARBA00022723"/>
    </source>
</evidence>
<keyword evidence="6" id="KW-1185">Reference proteome</keyword>
<dbReference type="CDD" id="cd06532">
    <property type="entry name" value="Glyco_transf_25"/>
    <property type="match status" value="1"/>
</dbReference>
<dbReference type="Pfam" id="PF00884">
    <property type="entry name" value="Sulfatase"/>
    <property type="match status" value="1"/>
</dbReference>
<dbReference type="AlphaFoldDB" id="A0A9K3KT27"/>